<keyword evidence="1" id="KW-0812">Transmembrane</keyword>
<keyword evidence="1" id="KW-1133">Transmembrane helix</keyword>
<evidence type="ECO:0000313" key="2">
    <source>
        <dbReference type="EMBL" id="CDX50717.1"/>
    </source>
</evidence>
<proteinExistence type="predicted"/>
<feature type="transmembrane region" description="Helical" evidence="1">
    <location>
        <begin position="66"/>
        <end position="84"/>
    </location>
</feature>
<accession>A0A0K2VQJ7</accession>
<dbReference type="Proteomes" id="UP000182888">
    <property type="component" value="Unassembled WGS sequence"/>
</dbReference>
<sequence>MIAEYWPPPVAEVDKAGFSGWMEAVAVMSMVCLLRFELRLAVLFAAFATATFSTLVGVVLLIFEPLAVGLAFGAAGAAAMPLSARKLRGALFAGLKARVITPAATAAATTVNLCM</sequence>
<keyword evidence="1" id="KW-0472">Membrane</keyword>
<name>A0A0K2VQJ7_MESPL</name>
<organism evidence="2 3">
    <name type="scientific">Mesorhizobium plurifarium</name>
    <dbReference type="NCBI Taxonomy" id="69974"/>
    <lineage>
        <taxon>Bacteria</taxon>
        <taxon>Pseudomonadati</taxon>
        <taxon>Pseudomonadota</taxon>
        <taxon>Alphaproteobacteria</taxon>
        <taxon>Hyphomicrobiales</taxon>
        <taxon>Phyllobacteriaceae</taxon>
        <taxon>Mesorhizobium</taxon>
    </lineage>
</organism>
<evidence type="ECO:0000256" key="1">
    <source>
        <dbReference type="SAM" id="Phobius"/>
    </source>
</evidence>
<reference evidence="3" key="1">
    <citation type="submission" date="2014-08" db="EMBL/GenBank/DDBJ databases">
        <authorList>
            <person name="Edwards T."/>
        </authorList>
    </citation>
    <scope>NUCLEOTIDE SEQUENCE [LARGE SCALE GENOMIC DNA]</scope>
</reference>
<dbReference type="EMBL" id="CCND01000004">
    <property type="protein sequence ID" value="CDX50717.1"/>
    <property type="molecule type" value="Genomic_DNA"/>
</dbReference>
<feature type="transmembrane region" description="Helical" evidence="1">
    <location>
        <begin position="41"/>
        <end position="60"/>
    </location>
</feature>
<dbReference type="AlphaFoldDB" id="A0A0K2VQJ7"/>
<gene>
    <name evidence="2" type="ORF">MPL1032_120013</name>
</gene>
<evidence type="ECO:0000313" key="3">
    <source>
        <dbReference type="Proteomes" id="UP000182888"/>
    </source>
</evidence>
<protein>
    <submittedName>
        <fullName evidence="2">Uncharacterized protein</fullName>
    </submittedName>
</protein>